<dbReference type="EnsemblBacteria" id="CAD73297">
    <property type="protein sequence ID" value="CAD73297"/>
    <property type="gene ID" value="RB3614"/>
</dbReference>
<dbReference type="Gene3D" id="3.40.50.2300">
    <property type="match status" value="1"/>
</dbReference>
<evidence type="ECO:0000256" key="2">
    <source>
        <dbReference type="ARBA" id="ARBA00022840"/>
    </source>
</evidence>
<evidence type="ECO:0000256" key="1">
    <source>
        <dbReference type="ARBA" id="ARBA00022741"/>
    </source>
</evidence>
<dbReference type="GO" id="GO:0032993">
    <property type="term" value="C:protein-DNA complex"/>
    <property type="evidence" value="ECO:0000318"/>
    <property type="project" value="GO_Central"/>
</dbReference>
<dbReference type="SUPFAM" id="SSF52540">
    <property type="entry name" value="P-loop containing nucleoside triphosphate hydrolases"/>
    <property type="match status" value="1"/>
</dbReference>
<dbReference type="InterPro" id="IPR025662">
    <property type="entry name" value="Sigma_54_int_dom_ATP-bd_1"/>
</dbReference>
<proteinExistence type="predicted"/>
<evidence type="ECO:0000256" key="4">
    <source>
        <dbReference type="ARBA" id="ARBA00023163"/>
    </source>
</evidence>
<keyword evidence="1" id="KW-0547">Nucleotide-binding</keyword>
<dbReference type="GO" id="GO:0045893">
    <property type="term" value="P:positive regulation of DNA-templated transcription"/>
    <property type="evidence" value="ECO:0000318"/>
    <property type="project" value="GO_Central"/>
</dbReference>
<dbReference type="InterPro" id="IPR001789">
    <property type="entry name" value="Sig_transdc_resp-reg_receiver"/>
</dbReference>
<dbReference type="SMART" id="SM00382">
    <property type="entry name" value="AAA"/>
    <property type="match status" value="1"/>
</dbReference>
<dbReference type="SUPFAM" id="SSF46689">
    <property type="entry name" value="Homeodomain-like"/>
    <property type="match status" value="1"/>
</dbReference>
<dbReference type="KEGG" id="rba:RB3614"/>
<dbReference type="Pfam" id="PF00158">
    <property type="entry name" value="Sigma54_activat"/>
    <property type="match status" value="1"/>
</dbReference>
<dbReference type="CDD" id="cd00009">
    <property type="entry name" value="AAA"/>
    <property type="match status" value="1"/>
</dbReference>
<dbReference type="InterPro" id="IPR003593">
    <property type="entry name" value="AAA+_ATPase"/>
</dbReference>
<evidence type="ECO:0000313" key="10">
    <source>
        <dbReference type="Proteomes" id="UP000001025"/>
    </source>
</evidence>
<dbReference type="SMART" id="SM00448">
    <property type="entry name" value="REC"/>
    <property type="match status" value="1"/>
</dbReference>
<feature type="domain" description="Response regulatory" evidence="8">
    <location>
        <begin position="23"/>
        <end position="137"/>
    </location>
</feature>
<evidence type="ECO:0000256" key="6">
    <source>
        <dbReference type="SAM" id="MobiDB-lite"/>
    </source>
</evidence>
<dbReference type="Gene3D" id="1.10.8.60">
    <property type="match status" value="1"/>
</dbReference>
<keyword evidence="4" id="KW-0804">Transcription</keyword>
<dbReference type="PANTHER" id="PTHR32071">
    <property type="entry name" value="TRANSCRIPTIONAL REGULATORY PROTEIN"/>
    <property type="match status" value="1"/>
</dbReference>
<keyword evidence="3" id="KW-0805">Transcription regulation</keyword>
<dbReference type="Gene3D" id="3.40.50.300">
    <property type="entry name" value="P-loop containing nucleotide triphosphate hydrolases"/>
    <property type="match status" value="1"/>
</dbReference>
<dbReference type="AlphaFoldDB" id="Q7UTY7"/>
<dbReference type="Gene3D" id="1.10.10.60">
    <property type="entry name" value="Homeodomain-like"/>
    <property type="match status" value="1"/>
</dbReference>
<dbReference type="InterPro" id="IPR058031">
    <property type="entry name" value="AAA_lid_NorR"/>
</dbReference>
<organism evidence="9 10">
    <name type="scientific">Rhodopirellula baltica (strain DSM 10527 / NCIMB 13988 / SH1)</name>
    <dbReference type="NCBI Taxonomy" id="243090"/>
    <lineage>
        <taxon>Bacteria</taxon>
        <taxon>Pseudomonadati</taxon>
        <taxon>Planctomycetota</taxon>
        <taxon>Planctomycetia</taxon>
        <taxon>Pirellulales</taxon>
        <taxon>Pirellulaceae</taxon>
        <taxon>Rhodopirellula</taxon>
    </lineage>
</organism>
<dbReference type="PROSITE" id="PS00675">
    <property type="entry name" value="SIGMA54_INTERACT_1"/>
    <property type="match status" value="1"/>
</dbReference>
<evidence type="ECO:0000259" key="7">
    <source>
        <dbReference type="PROSITE" id="PS50045"/>
    </source>
</evidence>
<evidence type="ECO:0000313" key="9">
    <source>
        <dbReference type="EMBL" id="CAD73297.1"/>
    </source>
</evidence>
<dbReference type="PROSITE" id="PS50045">
    <property type="entry name" value="SIGMA54_INTERACT_4"/>
    <property type="match status" value="1"/>
</dbReference>
<evidence type="ECO:0000256" key="5">
    <source>
        <dbReference type="PROSITE-ProRule" id="PRU00169"/>
    </source>
</evidence>
<feature type="modified residue" description="4-aspartylphosphate" evidence="5">
    <location>
        <position position="72"/>
    </location>
</feature>
<name>Q7UTY7_RHOBA</name>
<dbReference type="GO" id="GO:0005524">
    <property type="term" value="F:ATP binding"/>
    <property type="evidence" value="ECO:0007669"/>
    <property type="project" value="UniProtKB-KW"/>
</dbReference>
<dbReference type="PATRIC" id="fig|243090.15.peg.1677"/>
<dbReference type="SUPFAM" id="SSF52172">
    <property type="entry name" value="CheY-like"/>
    <property type="match status" value="1"/>
</dbReference>
<dbReference type="InterPro" id="IPR011006">
    <property type="entry name" value="CheY-like_superfamily"/>
</dbReference>
<feature type="compositionally biased region" description="Polar residues" evidence="6">
    <location>
        <begin position="141"/>
        <end position="152"/>
    </location>
</feature>
<evidence type="ECO:0000256" key="3">
    <source>
        <dbReference type="ARBA" id="ARBA00023015"/>
    </source>
</evidence>
<dbReference type="Pfam" id="PF25601">
    <property type="entry name" value="AAA_lid_14"/>
    <property type="match status" value="1"/>
</dbReference>
<dbReference type="InterPro" id="IPR002078">
    <property type="entry name" value="Sigma_54_int"/>
</dbReference>
<dbReference type="InterPro" id="IPR009057">
    <property type="entry name" value="Homeodomain-like_sf"/>
</dbReference>
<dbReference type="EMBL" id="BX294139">
    <property type="protein sequence ID" value="CAD73297.1"/>
    <property type="molecule type" value="Genomic_DNA"/>
</dbReference>
<dbReference type="GO" id="GO:0000987">
    <property type="term" value="F:cis-regulatory region sequence-specific DNA binding"/>
    <property type="evidence" value="ECO:0000318"/>
    <property type="project" value="GO_Central"/>
</dbReference>
<dbReference type="OrthoDB" id="9807827at2"/>
<dbReference type="InParanoid" id="Q7UTY7"/>
<dbReference type="PANTHER" id="PTHR32071:SF122">
    <property type="entry name" value="SIGMA FACTOR"/>
    <property type="match status" value="1"/>
</dbReference>
<feature type="domain" description="Sigma-54 factor interaction" evidence="7">
    <location>
        <begin position="172"/>
        <end position="400"/>
    </location>
</feature>
<gene>
    <name evidence="9" type="primary">atoC</name>
    <name evidence="9" type="ordered locus">RB3614</name>
</gene>
<dbReference type="HOGENOM" id="CLU_000445_0_6_0"/>
<dbReference type="InterPro" id="IPR027417">
    <property type="entry name" value="P-loop_NTPase"/>
</dbReference>
<keyword evidence="2" id="KW-0067">ATP-binding</keyword>
<keyword evidence="10" id="KW-1185">Reference proteome</keyword>
<dbReference type="PROSITE" id="PS50110">
    <property type="entry name" value="RESPONSE_REGULATORY"/>
    <property type="match status" value="1"/>
</dbReference>
<dbReference type="Pfam" id="PF00072">
    <property type="entry name" value="Response_reg"/>
    <property type="match status" value="1"/>
</dbReference>
<dbReference type="STRING" id="243090.RB3614"/>
<dbReference type="FunFam" id="3.40.50.300:FF:000006">
    <property type="entry name" value="DNA-binding transcriptional regulator NtrC"/>
    <property type="match status" value="1"/>
</dbReference>
<evidence type="ECO:0000259" key="8">
    <source>
        <dbReference type="PROSITE" id="PS50110"/>
    </source>
</evidence>
<feature type="region of interest" description="Disordered" evidence="6">
    <location>
        <begin position="141"/>
        <end position="168"/>
    </location>
</feature>
<dbReference type="GO" id="GO:0000160">
    <property type="term" value="P:phosphorelay signal transduction system"/>
    <property type="evidence" value="ECO:0007669"/>
    <property type="project" value="InterPro"/>
</dbReference>
<dbReference type="PROSITE" id="PS00688">
    <property type="entry name" value="SIGMA54_INTERACT_3"/>
    <property type="match status" value="1"/>
</dbReference>
<sequence>MRPTTEMPEDGARRALNTSTTQRILIADDEPLFRETTAEFLREEGYECLCVEDANDAISVLEEHKFDLILSDLNMPGNLKFELLKEGRTKHSDVPMIVVTGAPSLPSAIESVRLGVTDYLLKPVKLEELLTAVQRSLSQAGNRKAIEQSSAPTPGDERASADTPAWSKDLGIIGESPKMLEVLEIVERVAMSDTNVLITGESGTGKEVIAKAIHCRSHRRDNAMQVIDCTSIPESLFESALFGHIKGSFTGAVKDQAGLLRACDGGTAFIDELGELPLSSQAKLLRVIQEQTFTPVGDSQSIRVDTRFVCATNRDLQNEVDAERFRHDLYYRLAVVHIELPPLRDRGDDVILLANAFLQKHQPAGVNPSSFAYETLECFRSYRWPGNIRELRNVVERSLALAKGPVIEASDLPKPLRDSINETPFETLDLAEVSRDEALDTADRAYLVQLLGKHHGVIASAARQAGLSRQGMNKLLKRHHIDANDFRR</sequence>
<reference evidence="9 10" key="1">
    <citation type="journal article" date="2003" name="Proc. Natl. Acad. Sci. U.S.A.">
        <title>Complete genome sequence of the marine planctomycete Pirellula sp. strain 1.</title>
        <authorList>
            <person name="Gloeckner F.O."/>
            <person name="Kube M."/>
            <person name="Bauer M."/>
            <person name="Teeling H."/>
            <person name="Lombardot T."/>
            <person name="Ludwig W."/>
            <person name="Gade D."/>
            <person name="Beck A."/>
            <person name="Borzym K."/>
            <person name="Heitmann K."/>
            <person name="Rabus R."/>
            <person name="Schlesner H."/>
            <person name="Amann R."/>
            <person name="Reinhardt R."/>
        </authorList>
    </citation>
    <scope>NUCLEOTIDE SEQUENCE [LARGE SCALE GENOMIC DNA]</scope>
    <source>
        <strain evidence="10">DSM 10527 / NCIMB 13988 / SH1</strain>
    </source>
</reference>
<keyword evidence="5" id="KW-0597">Phosphoprotein</keyword>
<dbReference type="Proteomes" id="UP000001025">
    <property type="component" value="Chromosome"/>
</dbReference>
<protein>
    <submittedName>
        <fullName evidence="9">Acetoacetate metabolism regulatory protein atoC</fullName>
    </submittedName>
</protein>
<dbReference type="InterPro" id="IPR025944">
    <property type="entry name" value="Sigma_54_int_dom_CS"/>
</dbReference>
<dbReference type="eggNOG" id="COG2204">
    <property type="taxonomic scope" value="Bacteria"/>
</dbReference>
<dbReference type="GO" id="GO:0001216">
    <property type="term" value="F:DNA-binding transcription activator activity"/>
    <property type="evidence" value="ECO:0000318"/>
    <property type="project" value="GO_Central"/>
</dbReference>
<accession>Q7UTY7</accession>